<evidence type="ECO:0000256" key="1">
    <source>
        <dbReference type="SAM" id="Phobius"/>
    </source>
</evidence>
<evidence type="ECO:0000313" key="3">
    <source>
        <dbReference type="Proteomes" id="UP000037784"/>
    </source>
</evidence>
<evidence type="ECO:0008006" key="4">
    <source>
        <dbReference type="Google" id="ProtNLM"/>
    </source>
</evidence>
<keyword evidence="3" id="KW-1185">Reference proteome</keyword>
<dbReference type="InParanoid" id="A0A0M9UE03"/>
<keyword evidence="1" id="KW-1133">Transmembrane helix</keyword>
<gene>
    <name evidence="2" type="ORF">ARMA_2970</name>
</gene>
<protein>
    <recommendedName>
        <fullName evidence="4">Pilus assembly protein Flp/PilA</fullName>
    </recommendedName>
</protein>
<keyword evidence="1" id="KW-0812">Transmembrane</keyword>
<sequence>MWQAEQKERGQALVEYLLILVLVAIVVIIALSLLGTTLSTVWYDLINCGFNQSC</sequence>
<comment type="caution">
    <text evidence="2">The sequence shown here is derived from an EMBL/GenBank/DDBJ whole genome shotgun (WGS) entry which is preliminary data.</text>
</comment>
<reference evidence="2 3" key="1">
    <citation type="journal article" date="2015" name="Genome Announc.">
        <title>Draft Genome Sequence of a Heterotrophic Facultative Anaerobic Thermophilic Bacterium, Ardenticatena maritima Strain 110ST.</title>
        <authorList>
            <person name="Kawaichi S."/>
            <person name="Yoshida T."/>
            <person name="Sako Y."/>
            <person name="Nakamura R."/>
        </authorList>
    </citation>
    <scope>NUCLEOTIDE SEQUENCE [LARGE SCALE GENOMIC DNA]</scope>
    <source>
        <strain evidence="2 3">110S</strain>
    </source>
</reference>
<name>A0A0M9UE03_9CHLR</name>
<feature type="transmembrane region" description="Helical" evidence="1">
    <location>
        <begin position="12"/>
        <end position="34"/>
    </location>
</feature>
<keyword evidence="1" id="KW-0472">Membrane</keyword>
<proteinExistence type="predicted"/>
<dbReference type="Proteomes" id="UP000037784">
    <property type="component" value="Unassembled WGS sequence"/>
</dbReference>
<dbReference type="AlphaFoldDB" id="A0A0M9UE03"/>
<organism evidence="2 3">
    <name type="scientific">Ardenticatena maritima</name>
    <dbReference type="NCBI Taxonomy" id="872965"/>
    <lineage>
        <taxon>Bacteria</taxon>
        <taxon>Bacillati</taxon>
        <taxon>Chloroflexota</taxon>
        <taxon>Ardenticatenia</taxon>
        <taxon>Ardenticatenales</taxon>
        <taxon>Ardenticatenaceae</taxon>
        <taxon>Ardenticatena</taxon>
    </lineage>
</organism>
<evidence type="ECO:0000313" key="2">
    <source>
        <dbReference type="EMBL" id="GAP64547.1"/>
    </source>
</evidence>
<reference evidence="3" key="2">
    <citation type="submission" date="2015-08" db="EMBL/GenBank/DDBJ databases">
        <title>Draft Genome Sequence of a Heterotrophic Facultative Anaerobic Bacterium Ardenticatena maritima Strain 110S.</title>
        <authorList>
            <person name="Kawaichi S."/>
            <person name="Yoshida T."/>
            <person name="Sako Y."/>
            <person name="Nakamura R."/>
        </authorList>
    </citation>
    <scope>NUCLEOTIDE SEQUENCE [LARGE SCALE GENOMIC DNA]</scope>
    <source>
        <strain evidence="3">110S</strain>
    </source>
</reference>
<accession>A0A0M9UE03</accession>
<dbReference type="EMBL" id="BBZA01000278">
    <property type="protein sequence ID" value="GAP64547.1"/>
    <property type="molecule type" value="Genomic_DNA"/>
</dbReference>